<feature type="binding site" evidence="4">
    <location>
        <begin position="203"/>
        <end position="207"/>
    </location>
    <ligand>
        <name>S-adenosyl-L-methionine</name>
        <dbReference type="ChEBI" id="CHEBI:59789"/>
    </ligand>
</feature>
<dbReference type="NCBIfam" id="TIGR00536">
    <property type="entry name" value="hemK_fam"/>
    <property type="match status" value="1"/>
</dbReference>
<organism evidence="7">
    <name type="scientific">Fusobacterium animalis</name>
    <dbReference type="NCBI Taxonomy" id="76859"/>
    <lineage>
        <taxon>Bacteria</taxon>
        <taxon>Fusobacteriati</taxon>
        <taxon>Fusobacteriota</taxon>
        <taxon>Fusobacteriia</taxon>
        <taxon>Fusobacteriales</taxon>
        <taxon>Fusobacteriaceae</taxon>
        <taxon>Fusobacterium</taxon>
    </lineage>
</organism>
<dbReference type="Pfam" id="PF17827">
    <property type="entry name" value="PrmC_N"/>
    <property type="match status" value="2"/>
</dbReference>
<dbReference type="GO" id="GO:0032259">
    <property type="term" value="P:methylation"/>
    <property type="evidence" value="ECO:0007669"/>
    <property type="project" value="UniProtKB-KW"/>
</dbReference>
<dbReference type="PANTHER" id="PTHR18895:SF74">
    <property type="entry name" value="MTRF1L RELEASE FACTOR GLUTAMINE METHYLTRANSFERASE"/>
    <property type="match status" value="1"/>
</dbReference>
<name>A0A0M4RW71_9FUSO</name>
<dbReference type="PANTHER" id="PTHR18895">
    <property type="entry name" value="HEMK METHYLTRANSFERASE"/>
    <property type="match status" value="1"/>
</dbReference>
<dbReference type="InterPro" id="IPR050320">
    <property type="entry name" value="N5-glutamine_MTase"/>
</dbReference>
<comment type="function">
    <text evidence="4">Methylates the class 1 translation termination release factors RF1/PrfA and RF2/PrfB on the glutamine residue of the universally conserved GGQ motif.</text>
</comment>
<feature type="domain" description="Release factor glutamine methyltransferase N-terminal" evidence="6">
    <location>
        <begin position="5"/>
        <end position="65"/>
    </location>
</feature>
<sequence>MNLVEILKFTEEYLKKYSFSKPRLEAEKLVSYVLNLDRIALYIHYERELSEDEKTSIKQYLKKMVEENKTFDELKGEKKDFKEENLDIFNKSVEYLKKNGVPNSLLDTEYIFSDVLKVNRNTLKYSMSREIKEEDKDKIREMLVLRAKKRKPLQYILGEWEFYGLPFKVSEGVLIPRADTEILVERCIQLMREVEEPNILDIGSGSGAISIAIANELKSSSVIGIDINEKAIELANENKILNKIENVNFIESNLFEKLDKDFKYDLIVSNPPYISKEEYETLMPEVKNYEPQNALTDLGDGLYFYREISKLAGKYLKDTGYLAYEIGYNQVKDVTKILQNNNFDVLSVIKDYGGNDRVVIAKKAVKTENFEEIEEEEDVNLSE</sequence>
<keyword evidence="1 4" id="KW-0489">Methyltransferase</keyword>
<comment type="catalytic activity">
    <reaction evidence="4">
        <text>L-glutaminyl-[peptide chain release factor] + S-adenosyl-L-methionine = N(5)-methyl-L-glutaminyl-[peptide chain release factor] + S-adenosyl-L-homocysteine + H(+)</text>
        <dbReference type="Rhea" id="RHEA:42896"/>
        <dbReference type="Rhea" id="RHEA-COMP:10271"/>
        <dbReference type="Rhea" id="RHEA-COMP:10272"/>
        <dbReference type="ChEBI" id="CHEBI:15378"/>
        <dbReference type="ChEBI" id="CHEBI:30011"/>
        <dbReference type="ChEBI" id="CHEBI:57856"/>
        <dbReference type="ChEBI" id="CHEBI:59789"/>
        <dbReference type="ChEBI" id="CHEBI:61891"/>
        <dbReference type="EC" id="2.1.1.297"/>
    </reaction>
</comment>
<dbReference type="SUPFAM" id="SSF53335">
    <property type="entry name" value="S-adenosyl-L-methionine-dependent methyltransferases"/>
    <property type="match status" value="1"/>
</dbReference>
<evidence type="ECO:0000256" key="2">
    <source>
        <dbReference type="ARBA" id="ARBA00022679"/>
    </source>
</evidence>
<comment type="similarity">
    <text evidence="4">Belongs to the protein N5-glutamine methyltransferase family. PrmC subfamily.</text>
</comment>
<comment type="caution">
    <text evidence="4">Lacks conserved residue(s) required for the propagation of feature annotation.</text>
</comment>
<dbReference type="PROSITE" id="PS00092">
    <property type="entry name" value="N6_MTASE"/>
    <property type="match status" value="1"/>
</dbReference>
<feature type="binding site" evidence="4">
    <location>
        <position position="226"/>
    </location>
    <ligand>
        <name>S-adenosyl-L-methionine</name>
        <dbReference type="ChEBI" id="CHEBI:59789"/>
    </ligand>
</feature>
<gene>
    <name evidence="4" type="primary">prmC</name>
    <name evidence="7" type="ORF">RN98_04615</name>
</gene>
<dbReference type="Pfam" id="PF13847">
    <property type="entry name" value="Methyltransf_31"/>
    <property type="match status" value="1"/>
</dbReference>
<proteinExistence type="inferred from homology"/>
<dbReference type="Gene3D" id="3.40.50.150">
    <property type="entry name" value="Vaccinia Virus protein VP39"/>
    <property type="match status" value="1"/>
</dbReference>
<evidence type="ECO:0000313" key="7">
    <source>
        <dbReference type="EMBL" id="ALF17480.1"/>
    </source>
</evidence>
<accession>A0A0M4RW71</accession>
<dbReference type="AlphaFoldDB" id="A0A0M4RW71"/>
<evidence type="ECO:0000259" key="6">
    <source>
        <dbReference type="Pfam" id="PF17827"/>
    </source>
</evidence>
<protein>
    <recommendedName>
        <fullName evidence="4">Release factor glutamine methyltransferase</fullName>
        <shortName evidence="4">RF MTase</shortName>
        <ecNumber evidence="4">2.1.1.297</ecNumber>
    </recommendedName>
    <alternativeName>
        <fullName evidence="4">N5-glutamine methyltransferase PrmC</fullName>
    </alternativeName>
    <alternativeName>
        <fullName evidence="4">Protein-(glutamine-N5) MTase PrmC</fullName>
    </alternativeName>
    <alternativeName>
        <fullName evidence="4">Protein-glutamine N-methyltransferase PrmC</fullName>
    </alternativeName>
</protein>
<evidence type="ECO:0000256" key="1">
    <source>
        <dbReference type="ARBA" id="ARBA00022603"/>
    </source>
</evidence>
<evidence type="ECO:0000256" key="4">
    <source>
        <dbReference type="HAMAP-Rule" id="MF_02126"/>
    </source>
</evidence>
<dbReference type="Proteomes" id="UP000063147">
    <property type="component" value="Chromosome"/>
</dbReference>
<evidence type="ECO:0000256" key="3">
    <source>
        <dbReference type="ARBA" id="ARBA00022691"/>
    </source>
</evidence>
<keyword evidence="2 4" id="KW-0808">Transferase</keyword>
<dbReference type="GO" id="GO:0003676">
    <property type="term" value="F:nucleic acid binding"/>
    <property type="evidence" value="ECO:0007669"/>
    <property type="project" value="InterPro"/>
</dbReference>
<dbReference type="EC" id="2.1.1.297" evidence="4"/>
<dbReference type="CDD" id="cd02440">
    <property type="entry name" value="AdoMet_MTases"/>
    <property type="match status" value="1"/>
</dbReference>
<dbReference type="InterPro" id="IPR025714">
    <property type="entry name" value="Methyltranfer_dom"/>
</dbReference>
<dbReference type="InterPro" id="IPR029063">
    <property type="entry name" value="SAM-dependent_MTases_sf"/>
</dbReference>
<feature type="domain" description="Methyltransferase" evidence="5">
    <location>
        <begin position="198"/>
        <end position="325"/>
    </location>
</feature>
<dbReference type="OrthoDB" id="9800643at2"/>
<keyword evidence="3 4" id="KW-0949">S-adenosyl-L-methionine</keyword>
<reference evidence="7 8" key="1">
    <citation type="submission" date="2015-09" db="EMBL/GenBank/DDBJ databases">
        <authorList>
            <person name="Jackson K.R."/>
            <person name="Lunt B.L."/>
            <person name="Fisher J.N.B."/>
            <person name="Gardner A.V."/>
            <person name="Bailey M.E."/>
            <person name="Deus L.M."/>
            <person name="Earl A.S."/>
            <person name="Gibby P.D."/>
            <person name="Hartmann K.A."/>
            <person name="Liu J.E."/>
            <person name="Manci A.M."/>
            <person name="Nielsen D.A."/>
            <person name="Solomon M.B."/>
            <person name="Breakwell D.P."/>
            <person name="Burnett S.H."/>
            <person name="Grose J.H."/>
        </authorList>
    </citation>
    <scope>NUCLEOTIDE SEQUENCE [LARGE SCALE GENOMIC DNA]</scope>
    <source>
        <strain evidence="7 8">KCOM 1279</strain>
    </source>
</reference>
<dbReference type="InterPro" id="IPR002052">
    <property type="entry name" value="DNA_methylase_N6_adenine_CS"/>
</dbReference>
<evidence type="ECO:0000259" key="5">
    <source>
        <dbReference type="Pfam" id="PF13847"/>
    </source>
</evidence>
<dbReference type="NCBIfam" id="TIGR03534">
    <property type="entry name" value="RF_mod_PrmC"/>
    <property type="match status" value="1"/>
</dbReference>
<dbReference type="HAMAP" id="MF_02126">
    <property type="entry name" value="RF_methyltr_PrmC"/>
    <property type="match status" value="1"/>
</dbReference>
<dbReference type="GO" id="GO:0102559">
    <property type="term" value="F:peptide chain release factor N(5)-glutamine methyltransferase activity"/>
    <property type="evidence" value="ECO:0007669"/>
    <property type="project" value="UniProtKB-EC"/>
</dbReference>
<dbReference type="Gene3D" id="1.10.8.10">
    <property type="entry name" value="DNA helicase RuvA subunit, C-terminal domain"/>
    <property type="match status" value="2"/>
</dbReference>
<dbReference type="PATRIC" id="fig|76859.3.peg.920"/>
<dbReference type="RefSeq" id="WP_060675991.1">
    <property type="nucleotide sequence ID" value="NZ_CP012713.1"/>
</dbReference>
<dbReference type="InterPro" id="IPR040758">
    <property type="entry name" value="PrmC_N"/>
</dbReference>
<feature type="binding site" evidence="4">
    <location>
        <position position="270"/>
    </location>
    <ligand>
        <name>S-adenosyl-L-methionine</name>
        <dbReference type="ChEBI" id="CHEBI:59789"/>
    </ligand>
</feature>
<feature type="domain" description="Release factor glutamine methyltransferase N-terminal" evidence="6">
    <location>
        <begin position="89"/>
        <end position="158"/>
    </location>
</feature>
<dbReference type="InterPro" id="IPR004556">
    <property type="entry name" value="HemK-like"/>
</dbReference>
<dbReference type="EMBL" id="CP012713">
    <property type="protein sequence ID" value="ALF17480.1"/>
    <property type="molecule type" value="Genomic_DNA"/>
</dbReference>
<dbReference type="InterPro" id="IPR019874">
    <property type="entry name" value="RF_methyltr_PrmC"/>
</dbReference>
<feature type="binding site" evidence="4">
    <location>
        <begin position="270"/>
        <end position="273"/>
    </location>
    <ligand>
        <name>substrate</name>
    </ligand>
</feature>
<evidence type="ECO:0000313" key="8">
    <source>
        <dbReference type="Proteomes" id="UP000063147"/>
    </source>
</evidence>